<proteinExistence type="inferred from homology"/>
<organism evidence="7 8">
    <name type="scientific">Physocladia obscura</name>
    <dbReference type="NCBI Taxonomy" id="109957"/>
    <lineage>
        <taxon>Eukaryota</taxon>
        <taxon>Fungi</taxon>
        <taxon>Fungi incertae sedis</taxon>
        <taxon>Chytridiomycota</taxon>
        <taxon>Chytridiomycota incertae sedis</taxon>
        <taxon>Chytridiomycetes</taxon>
        <taxon>Chytridiales</taxon>
        <taxon>Chytriomycetaceae</taxon>
        <taxon>Physocladia</taxon>
    </lineage>
</organism>
<reference evidence="7" key="1">
    <citation type="submission" date="2020-05" db="EMBL/GenBank/DDBJ databases">
        <title>Phylogenomic resolution of chytrid fungi.</title>
        <authorList>
            <person name="Stajich J.E."/>
            <person name="Amses K."/>
            <person name="Simmons R."/>
            <person name="Seto K."/>
            <person name="Myers J."/>
            <person name="Bonds A."/>
            <person name="Quandt C.A."/>
            <person name="Barry K."/>
            <person name="Liu P."/>
            <person name="Grigoriev I."/>
            <person name="Longcore J.E."/>
            <person name="James T.Y."/>
        </authorList>
    </citation>
    <scope>NUCLEOTIDE SEQUENCE</scope>
    <source>
        <strain evidence="7">JEL0513</strain>
    </source>
</reference>
<dbReference type="SUPFAM" id="SSF52058">
    <property type="entry name" value="L domain-like"/>
    <property type="match status" value="1"/>
</dbReference>
<dbReference type="InterPro" id="IPR003591">
    <property type="entry name" value="Leu-rich_rpt_typical-subtyp"/>
</dbReference>
<dbReference type="PANTHER" id="PTHR10552:SF6">
    <property type="entry name" value="U2 SMALL NUCLEAR RIBONUCLEOPROTEIN A"/>
    <property type="match status" value="1"/>
</dbReference>
<dbReference type="GO" id="GO:0005686">
    <property type="term" value="C:U2 snRNP"/>
    <property type="evidence" value="ECO:0007669"/>
    <property type="project" value="TreeGrafter"/>
</dbReference>
<protein>
    <recommendedName>
        <fullName evidence="6">U2 small nuclear ribonucleoprotein A'</fullName>
    </recommendedName>
</protein>
<evidence type="ECO:0000256" key="1">
    <source>
        <dbReference type="ARBA" id="ARBA00004123"/>
    </source>
</evidence>
<dbReference type="PROSITE" id="PS51450">
    <property type="entry name" value="LRR"/>
    <property type="match status" value="1"/>
</dbReference>
<dbReference type="Gene3D" id="3.80.10.10">
    <property type="entry name" value="Ribonuclease Inhibitor"/>
    <property type="match status" value="1"/>
</dbReference>
<keyword evidence="3" id="KW-0677">Repeat</keyword>
<dbReference type="GO" id="GO:0030620">
    <property type="term" value="F:U2 snRNA binding"/>
    <property type="evidence" value="ECO:0007669"/>
    <property type="project" value="InterPro"/>
</dbReference>
<dbReference type="EMBL" id="JADGJH010001664">
    <property type="protein sequence ID" value="KAJ3111133.1"/>
    <property type="molecule type" value="Genomic_DNA"/>
</dbReference>
<comment type="caution">
    <text evidence="7">The sequence shown here is derived from an EMBL/GenBank/DDBJ whole genome shotgun (WGS) entry which is preliminary data.</text>
</comment>
<dbReference type="AlphaFoldDB" id="A0AAD5SUX8"/>
<name>A0AAD5SUX8_9FUNG</name>
<keyword evidence="2" id="KW-0433">Leucine-rich repeat</keyword>
<dbReference type="PANTHER" id="PTHR10552">
    <property type="entry name" value="U2 SMALL NUCLEAR RIBONUCLEOPROTEIN A"/>
    <property type="match status" value="1"/>
</dbReference>
<evidence type="ECO:0000256" key="2">
    <source>
        <dbReference type="ARBA" id="ARBA00022614"/>
    </source>
</evidence>
<dbReference type="InterPro" id="IPR032675">
    <property type="entry name" value="LRR_dom_sf"/>
</dbReference>
<feature type="non-terminal residue" evidence="7">
    <location>
        <position position="152"/>
    </location>
</feature>
<comment type="subcellular location">
    <subcellularLocation>
        <location evidence="1">Nucleus</location>
    </subcellularLocation>
</comment>
<keyword evidence="4" id="KW-0539">Nucleus</keyword>
<evidence type="ECO:0000256" key="6">
    <source>
        <dbReference type="ARBA" id="ARBA00024238"/>
    </source>
</evidence>
<dbReference type="SMART" id="SM00369">
    <property type="entry name" value="LRR_TYP"/>
    <property type="match status" value="2"/>
</dbReference>
<keyword evidence="8" id="KW-1185">Reference proteome</keyword>
<dbReference type="InterPro" id="IPR001611">
    <property type="entry name" value="Leu-rich_rpt"/>
</dbReference>
<comment type="similarity">
    <text evidence="5">Belongs to the U2 small nuclear ribonucleoprotein A family.</text>
</comment>
<dbReference type="Pfam" id="PF14580">
    <property type="entry name" value="LRR_9"/>
    <property type="match status" value="1"/>
</dbReference>
<dbReference type="Proteomes" id="UP001211907">
    <property type="component" value="Unassembled WGS sequence"/>
</dbReference>
<evidence type="ECO:0000313" key="8">
    <source>
        <dbReference type="Proteomes" id="UP001211907"/>
    </source>
</evidence>
<evidence type="ECO:0000256" key="3">
    <source>
        <dbReference type="ARBA" id="ARBA00022737"/>
    </source>
</evidence>
<gene>
    <name evidence="7" type="primary">LEA1</name>
    <name evidence="7" type="ORF">HK100_002801</name>
</gene>
<evidence type="ECO:0000256" key="4">
    <source>
        <dbReference type="ARBA" id="ARBA00023242"/>
    </source>
</evidence>
<dbReference type="GO" id="GO:0000398">
    <property type="term" value="P:mRNA splicing, via spliceosome"/>
    <property type="evidence" value="ECO:0007669"/>
    <property type="project" value="InterPro"/>
</dbReference>
<accession>A0AAD5SUX8</accession>
<evidence type="ECO:0000313" key="7">
    <source>
        <dbReference type="EMBL" id="KAJ3111133.1"/>
    </source>
</evidence>
<sequence length="152" mass="17186">MKLDYDVLTNALSFIDAAKERCLDLRNLKIARIENLAMTRDLNDTIDLTNNELVVLADFPLLPRLHTLLLSHNRITQIAPTVAPALPNLTNLILSNNQIAELDDLAGLFAFKNLVRAAFVGCPVSAKKNYRLYVISRCKNIRVLDFRRVKDL</sequence>
<evidence type="ECO:0000256" key="5">
    <source>
        <dbReference type="ARBA" id="ARBA00024196"/>
    </source>
</evidence>
<dbReference type="InterPro" id="IPR044640">
    <property type="entry name" value="RU2A"/>
</dbReference>